<proteinExistence type="predicted"/>
<protein>
    <submittedName>
        <fullName evidence="1">Uncharacterized protein</fullName>
    </submittedName>
</protein>
<dbReference type="EMBL" id="KZ084173">
    <property type="protein sequence ID" value="OSC96599.1"/>
    <property type="molecule type" value="Genomic_DNA"/>
</dbReference>
<name>A0A1Y2I618_TRAC3</name>
<dbReference type="Proteomes" id="UP000193067">
    <property type="component" value="Unassembled WGS sequence"/>
</dbReference>
<keyword evidence="2" id="KW-1185">Reference proteome</keyword>
<accession>A0A1Y2I618</accession>
<gene>
    <name evidence="1" type="ORF">PYCCODRAFT_1440931</name>
</gene>
<evidence type="ECO:0000313" key="2">
    <source>
        <dbReference type="Proteomes" id="UP000193067"/>
    </source>
</evidence>
<reference evidence="1 2" key="1">
    <citation type="journal article" date="2015" name="Biotechnol. Biofuels">
        <title>Enhanced degradation of softwood versus hardwood by the white-rot fungus Pycnoporus coccineus.</title>
        <authorList>
            <person name="Couturier M."/>
            <person name="Navarro D."/>
            <person name="Chevret D."/>
            <person name="Henrissat B."/>
            <person name="Piumi F."/>
            <person name="Ruiz-Duenas F.J."/>
            <person name="Martinez A.T."/>
            <person name="Grigoriev I.V."/>
            <person name="Riley R."/>
            <person name="Lipzen A."/>
            <person name="Berrin J.G."/>
            <person name="Master E.R."/>
            <person name="Rosso M.N."/>
        </authorList>
    </citation>
    <scope>NUCLEOTIDE SEQUENCE [LARGE SCALE GENOMIC DNA]</scope>
    <source>
        <strain evidence="1 2">BRFM310</strain>
    </source>
</reference>
<sequence length="113" mass="12587">MSYKNCGKQLLGYSPRISGCFHAETLFSTHSLPCEHCRGELLALSLFGFSFSNHLFSTHDPSTAFSCMWCAVFIFLRQLSPIRCGCKTDPKVDETLLGQQDIFNGMGTHSPEC</sequence>
<evidence type="ECO:0000313" key="1">
    <source>
        <dbReference type="EMBL" id="OSC96599.1"/>
    </source>
</evidence>
<dbReference type="AlphaFoldDB" id="A0A1Y2I618"/>
<organism evidence="1 2">
    <name type="scientific">Trametes coccinea (strain BRFM310)</name>
    <name type="common">Pycnoporus coccineus</name>
    <dbReference type="NCBI Taxonomy" id="1353009"/>
    <lineage>
        <taxon>Eukaryota</taxon>
        <taxon>Fungi</taxon>
        <taxon>Dikarya</taxon>
        <taxon>Basidiomycota</taxon>
        <taxon>Agaricomycotina</taxon>
        <taxon>Agaricomycetes</taxon>
        <taxon>Polyporales</taxon>
        <taxon>Polyporaceae</taxon>
        <taxon>Trametes</taxon>
    </lineage>
</organism>